<dbReference type="SUPFAM" id="SSF53448">
    <property type="entry name" value="Nucleotide-diphospho-sugar transferases"/>
    <property type="match status" value="1"/>
</dbReference>
<protein>
    <submittedName>
        <fullName evidence="1">Glycosyltransferase family 2 protein</fullName>
    </submittedName>
</protein>
<reference evidence="1 2" key="1">
    <citation type="submission" date="2023-01" db="EMBL/GenBank/DDBJ databases">
        <authorList>
            <person name="Yoon J.-W."/>
        </authorList>
    </citation>
    <scope>NUCLEOTIDE SEQUENCE [LARGE SCALE GENOMIC DNA]</scope>
    <source>
        <strain evidence="1 2">KMU-50</strain>
    </source>
</reference>
<evidence type="ECO:0000313" key="2">
    <source>
        <dbReference type="Proteomes" id="UP001528040"/>
    </source>
</evidence>
<dbReference type="RefSeq" id="WP_271052621.1">
    <property type="nucleotide sequence ID" value="NZ_JAQIIO010000001.1"/>
</dbReference>
<keyword evidence="2" id="KW-1185">Reference proteome</keyword>
<evidence type="ECO:0000313" key="1">
    <source>
        <dbReference type="EMBL" id="MDA5093035.1"/>
    </source>
</evidence>
<dbReference type="EMBL" id="JAQIIO010000001">
    <property type="protein sequence ID" value="MDA5093035.1"/>
    <property type="molecule type" value="Genomic_DNA"/>
</dbReference>
<dbReference type="Proteomes" id="UP001528040">
    <property type="component" value="Unassembled WGS sequence"/>
</dbReference>
<proteinExistence type="predicted"/>
<organism evidence="1 2">
    <name type="scientific">Aliiroseovarius salicola</name>
    <dbReference type="NCBI Taxonomy" id="3009082"/>
    <lineage>
        <taxon>Bacteria</taxon>
        <taxon>Pseudomonadati</taxon>
        <taxon>Pseudomonadota</taxon>
        <taxon>Alphaproteobacteria</taxon>
        <taxon>Rhodobacterales</taxon>
        <taxon>Paracoccaceae</taxon>
        <taxon>Aliiroseovarius</taxon>
    </lineage>
</organism>
<dbReference type="Pfam" id="PF13704">
    <property type="entry name" value="Glyco_tranf_2_4"/>
    <property type="match status" value="1"/>
</dbReference>
<comment type="caution">
    <text evidence="1">The sequence shown here is derived from an EMBL/GenBank/DDBJ whole genome shotgun (WGS) entry which is preliminary data.</text>
</comment>
<gene>
    <name evidence="1" type="ORF">O2N63_02950</name>
</gene>
<name>A0ABT4VXP4_9RHOB</name>
<accession>A0ABT4VXP4</accession>
<sequence>MAAGVSALWSAYRMRLKRRRLLLRAIRSRHQLDVVVDRTATIPPGQILAFTTLRNEMQRLPHFLEHYRNLGIGHFLMVANDCSDGTQEFLTEQPDVSLWRTDASYKASRFGVDWLNWLQFRFGNAKWCLTVDVDEILIYPHWQTRDLHALTARLELSGANALGAMMLDLYPKGPLGAGTYSAGQEPTELLNWFDPSPYRATRQMPMQNLWLQGGARERMFFADCPERGPTLNKLPLVKWNRRFAYANSTHSALPPKLNLEWSGPKAISGDARLSGVLLHTKFLPDIVERSQEEKQRGQHFGQPDQHDAYYDGVVGAPDMWYDHAVLYQGWKQLCALGLMSTGEWN</sequence>
<dbReference type="InterPro" id="IPR029044">
    <property type="entry name" value="Nucleotide-diphossugar_trans"/>
</dbReference>